<gene>
    <name evidence="1" type="ORF">DGMP_23040</name>
</gene>
<dbReference type="RefSeq" id="WP_228854041.1">
    <property type="nucleotide sequence ID" value="NZ_AP024086.1"/>
</dbReference>
<sequence length="176" mass="19700">MFDTDQFIQDCLNSAREEPDAIREVVQKTISDNTAAISEHKAFQQLGIVPLYRSARLTIIHYAWPSRMSLLPHNHNMFAIIGVYSGRENNIFWQRAGTTIETAGVQSLGAGDIAVLGTHAIHSVFNPLARTTSAFHIYGGDIFSPDTPRSEWDPETLIERPWSTDSIRSLLGQDME</sequence>
<dbReference type="Proteomes" id="UP000826725">
    <property type="component" value="Chromosome"/>
</dbReference>
<dbReference type="EMBL" id="AP024086">
    <property type="protein sequence ID" value="BCL61611.1"/>
    <property type="molecule type" value="Genomic_DNA"/>
</dbReference>
<organism evidence="1 2">
    <name type="scientific">Desulfomarina profundi</name>
    <dbReference type="NCBI Taxonomy" id="2772557"/>
    <lineage>
        <taxon>Bacteria</taxon>
        <taxon>Pseudomonadati</taxon>
        <taxon>Thermodesulfobacteriota</taxon>
        <taxon>Desulfobulbia</taxon>
        <taxon>Desulfobulbales</taxon>
        <taxon>Desulfobulbaceae</taxon>
        <taxon>Desulfomarina</taxon>
    </lineage>
</organism>
<protein>
    <submittedName>
        <fullName evidence="1">Uncharacterized protein</fullName>
    </submittedName>
</protein>
<accession>A0A8D5JS14</accession>
<evidence type="ECO:0000313" key="2">
    <source>
        <dbReference type="Proteomes" id="UP000826725"/>
    </source>
</evidence>
<evidence type="ECO:0000313" key="1">
    <source>
        <dbReference type="EMBL" id="BCL61611.1"/>
    </source>
</evidence>
<dbReference type="AlphaFoldDB" id="A0A8D5JS14"/>
<name>A0A8D5JS14_9BACT</name>
<reference evidence="1" key="1">
    <citation type="submission" date="2020-09" db="EMBL/GenBank/DDBJ databases">
        <title>Desulfogranum mesoprofundum gen. nov., sp. nov., a novel mesophilic, sulfate-reducing chemolithoautotroph isolated from a deep-sea hydrothermal vent chimney in the Suiyo Seamount.</title>
        <authorList>
            <person name="Hashimoto Y."/>
            <person name="Nakagawa S."/>
        </authorList>
    </citation>
    <scope>NUCLEOTIDE SEQUENCE</scope>
    <source>
        <strain evidence="1">KT2</strain>
    </source>
</reference>
<keyword evidence="2" id="KW-1185">Reference proteome</keyword>
<proteinExistence type="predicted"/>
<dbReference type="KEGG" id="dbk:DGMP_23040"/>